<organism evidence="1 2">
    <name type="scientific">Mesorhizobium abyssinicae</name>
    <dbReference type="NCBI Taxonomy" id="1209958"/>
    <lineage>
        <taxon>Bacteria</taxon>
        <taxon>Pseudomonadati</taxon>
        <taxon>Pseudomonadota</taxon>
        <taxon>Alphaproteobacteria</taxon>
        <taxon>Hyphomicrobiales</taxon>
        <taxon>Phyllobacteriaceae</taxon>
        <taxon>Mesorhizobium</taxon>
    </lineage>
</organism>
<evidence type="ECO:0000313" key="2">
    <source>
        <dbReference type="Proteomes" id="UP001276564"/>
    </source>
</evidence>
<gene>
    <name evidence="1" type="ORF">RFM23_14920</name>
</gene>
<dbReference type="Pfam" id="PF07372">
    <property type="entry name" value="DUF1491"/>
    <property type="match status" value="1"/>
</dbReference>
<keyword evidence="2" id="KW-1185">Reference proteome</keyword>
<sequence>MRVTTDLWVSALLRRVFAAGGFAAVVKRGAAEAGAIFVLSRGRLGEVALFGPAPQTSYDSAKPDERFFSLLGSGDDAAPFDAKLEREKKFDPDIWVVEIEAGAVPVEELLSVRTDS</sequence>
<dbReference type="RefSeq" id="WP_320320728.1">
    <property type="nucleotide sequence ID" value="NZ_JAVIIP010000007.1"/>
</dbReference>
<comment type="caution">
    <text evidence="1">The sequence shown here is derived from an EMBL/GenBank/DDBJ whole genome shotgun (WGS) entry which is preliminary data.</text>
</comment>
<accession>A0ABU5ANP1</accession>
<name>A0ABU5ANP1_9HYPH</name>
<reference evidence="1 2" key="1">
    <citation type="submission" date="2023-08" db="EMBL/GenBank/DDBJ databases">
        <title>Implementing the SeqCode for naming new Mesorhizobium species isolated from Vachellia karroo root nodules.</title>
        <authorList>
            <person name="Van Lill M."/>
        </authorList>
    </citation>
    <scope>NUCLEOTIDE SEQUENCE [LARGE SCALE GENOMIC DNA]</scope>
    <source>
        <strain evidence="1 2">VK4B</strain>
    </source>
</reference>
<evidence type="ECO:0000313" key="1">
    <source>
        <dbReference type="EMBL" id="MDX8538912.1"/>
    </source>
</evidence>
<dbReference type="InterPro" id="IPR009964">
    <property type="entry name" value="DUF1491"/>
</dbReference>
<protein>
    <submittedName>
        <fullName evidence="1">DUF1491 family protein</fullName>
    </submittedName>
</protein>
<dbReference type="EMBL" id="JAVIIP010000007">
    <property type="protein sequence ID" value="MDX8538912.1"/>
    <property type="molecule type" value="Genomic_DNA"/>
</dbReference>
<dbReference type="Gene3D" id="3.40.1530.20">
    <property type="entry name" value="Protein of unknown function (DUF1491)"/>
    <property type="match status" value="1"/>
</dbReference>
<proteinExistence type="predicted"/>
<dbReference type="Proteomes" id="UP001276564">
    <property type="component" value="Unassembled WGS sequence"/>
</dbReference>